<dbReference type="EMBL" id="BAAFGK010000004">
    <property type="protein sequence ID" value="GAB0056860.1"/>
    <property type="molecule type" value="Genomic_DNA"/>
</dbReference>
<keyword evidence="4 5" id="KW-0975">Bacterial flagellum</keyword>
<evidence type="ECO:0000256" key="1">
    <source>
        <dbReference type="ARBA" id="ARBA00002591"/>
    </source>
</evidence>
<keyword evidence="3 5" id="KW-0732">Signal</keyword>
<keyword evidence="6" id="KW-0282">Flagellum</keyword>
<evidence type="ECO:0000313" key="6">
    <source>
        <dbReference type="EMBL" id="GAB0056860.1"/>
    </source>
</evidence>
<comment type="subcellular location">
    <subcellularLocation>
        <location evidence="2 5">Bacterial flagellum basal body</location>
    </subcellularLocation>
</comment>
<dbReference type="NCBIfam" id="NF003676">
    <property type="entry name" value="PRK05303.1"/>
    <property type="match status" value="1"/>
</dbReference>
<dbReference type="PANTHER" id="PTHR30381:SF0">
    <property type="entry name" value="FLAGELLAR P-RING PROTEIN"/>
    <property type="match status" value="1"/>
</dbReference>
<comment type="similarity">
    <text evidence="5">Belongs to the FlgI family.</text>
</comment>
<feature type="signal peptide" evidence="5">
    <location>
        <begin position="1"/>
        <end position="29"/>
    </location>
</feature>
<comment type="caution">
    <text evidence="6">The sequence shown here is derived from an EMBL/GenBank/DDBJ whole genome shotgun (WGS) entry which is preliminary data.</text>
</comment>
<dbReference type="Pfam" id="PF02119">
    <property type="entry name" value="FlgI"/>
    <property type="match status" value="1"/>
</dbReference>
<name>A0ABQ0C7J5_9PROT</name>
<accession>A0ABQ0C7J5</accession>
<dbReference type="PRINTS" id="PR01010">
    <property type="entry name" value="FLGPRINGFLGI"/>
</dbReference>
<dbReference type="PANTHER" id="PTHR30381">
    <property type="entry name" value="FLAGELLAR P-RING PERIPLASMIC PROTEIN FLGI"/>
    <property type="match status" value="1"/>
</dbReference>
<keyword evidence="6" id="KW-0966">Cell projection</keyword>
<keyword evidence="7" id="KW-1185">Reference proteome</keyword>
<organism evidence="6 7">
    <name type="scientific">Candidatus Magnetaquiglobus chichijimensis</name>
    <dbReference type="NCBI Taxonomy" id="3141448"/>
    <lineage>
        <taxon>Bacteria</taxon>
        <taxon>Pseudomonadati</taxon>
        <taxon>Pseudomonadota</taxon>
        <taxon>Magnetococcia</taxon>
        <taxon>Magnetococcales</taxon>
        <taxon>Candidatus Magnetaquicoccaceae</taxon>
        <taxon>Candidatus Magnetaquiglobus</taxon>
    </lineage>
</organism>
<evidence type="ECO:0000256" key="5">
    <source>
        <dbReference type="HAMAP-Rule" id="MF_00416"/>
    </source>
</evidence>
<sequence precursor="true">MKTFRRCPHWILALLMVAPGLVTVPEVEAARLKDVVEIEGVRDNPLTGFGLVVGLNGSGDSSAAFTNQSLKMMLERMGISADQQVKVKNVASVMVTATLPPFARQGSKLDVMISSLGDAKTLQGGTLILTPLKGADGRIYAVAQGPLIVGGFSAGGGGASQQKNHPTVGRISAGATVEKEIEFELNKEQQLQLSLRNPDFTTANRIVQSINDVFGKPLASARDSGTIALVIPPDYQGKVVNFVSRLESVQIDPDQRARVVLNERTGTIVMGENVRVSTVALAHGGLSIKIREEPRVSQPNARSQGATVVTPGGAVSAEEKDARVLEMPEGVTLGDLVRGLNGVGVTPRDLIAILQSIKAAGALQADLEIL</sequence>
<feature type="chain" id="PRO_5044905398" description="Flagellar P-ring protein" evidence="5">
    <location>
        <begin position="30"/>
        <end position="370"/>
    </location>
</feature>
<protein>
    <recommendedName>
        <fullName evidence="5">Flagellar P-ring protein</fullName>
    </recommendedName>
    <alternativeName>
        <fullName evidence="5">Basal body P-ring protein</fullName>
    </alternativeName>
</protein>
<evidence type="ECO:0000256" key="2">
    <source>
        <dbReference type="ARBA" id="ARBA00004117"/>
    </source>
</evidence>
<evidence type="ECO:0000256" key="4">
    <source>
        <dbReference type="ARBA" id="ARBA00023143"/>
    </source>
</evidence>
<reference evidence="6 7" key="2">
    <citation type="submission" date="2024-09" db="EMBL/GenBank/DDBJ databases">
        <title>Draft genome sequence of Candidatus Magnetaquicoccaceae bacterium FCR-1.</title>
        <authorList>
            <person name="Shimoshige H."/>
            <person name="Shimamura S."/>
            <person name="Taoka A."/>
            <person name="Kobayashi H."/>
            <person name="Maekawa T."/>
        </authorList>
    </citation>
    <scope>NUCLEOTIDE SEQUENCE [LARGE SCALE GENOMIC DNA]</scope>
    <source>
        <strain evidence="6 7">FCR-1</strain>
    </source>
</reference>
<evidence type="ECO:0000313" key="7">
    <source>
        <dbReference type="Proteomes" id="UP001628193"/>
    </source>
</evidence>
<comment type="subunit">
    <text evidence="5">The basal body constitutes a major portion of the flagellar organelle and consists of four rings (L,P,S, and M) mounted on a central rod.</text>
</comment>
<dbReference type="RefSeq" id="WP_420904579.1">
    <property type="nucleotide sequence ID" value="NZ_BAAFGK010000004.1"/>
</dbReference>
<comment type="function">
    <text evidence="1 5">Assembles around the rod to form the L-ring and probably protects the motor/basal body from shearing forces during rotation.</text>
</comment>
<dbReference type="InterPro" id="IPR001782">
    <property type="entry name" value="Flag_FlgI"/>
</dbReference>
<proteinExistence type="inferred from homology"/>
<gene>
    <name evidence="5 6" type="primary">flgI</name>
    <name evidence="6" type="ORF">SIID45300_01175</name>
</gene>
<reference evidence="6 7" key="1">
    <citation type="submission" date="2024-05" db="EMBL/GenBank/DDBJ databases">
        <authorList>
            <consortium name="Candidatus Magnetaquicoccaceae bacterium FCR-1 genome sequencing consortium"/>
            <person name="Shimoshige H."/>
            <person name="Shimamura S."/>
            <person name="Taoka A."/>
            <person name="Kobayashi H."/>
            <person name="Maekawa T."/>
        </authorList>
    </citation>
    <scope>NUCLEOTIDE SEQUENCE [LARGE SCALE GENOMIC DNA]</scope>
    <source>
        <strain evidence="6 7">FCR-1</strain>
    </source>
</reference>
<dbReference type="Proteomes" id="UP001628193">
    <property type="component" value="Unassembled WGS sequence"/>
</dbReference>
<evidence type="ECO:0000256" key="3">
    <source>
        <dbReference type="ARBA" id="ARBA00022729"/>
    </source>
</evidence>
<dbReference type="HAMAP" id="MF_00416">
    <property type="entry name" value="FlgI"/>
    <property type="match status" value="1"/>
</dbReference>
<keyword evidence="6" id="KW-0969">Cilium</keyword>